<keyword evidence="3 7" id="KW-0479">Metal-binding</keyword>
<dbReference type="InterPro" id="IPR001128">
    <property type="entry name" value="Cyt_P450"/>
</dbReference>
<dbReference type="InterPro" id="IPR002401">
    <property type="entry name" value="Cyt_P450_E_grp-I"/>
</dbReference>
<evidence type="ECO:0000256" key="7">
    <source>
        <dbReference type="PIRSR" id="PIRSR602401-1"/>
    </source>
</evidence>
<keyword evidence="8" id="KW-0812">Transmembrane</keyword>
<protein>
    <submittedName>
        <fullName evidence="9">Cytochrome P450 3A30</fullName>
    </submittedName>
</protein>
<dbReference type="GO" id="GO:0020037">
    <property type="term" value="F:heme binding"/>
    <property type="evidence" value="ECO:0007669"/>
    <property type="project" value="InterPro"/>
</dbReference>
<comment type="cofactor">
    <cofactor evidence="7">
        <name>heme</name>
        <dbReference type="ChEBI" id="CHEBI:30413"/>
    </cofactor>
</comment>
<keyword evidence="6" id="KW-0503">Monooxygenase</keyword>
<evidence type="ECO:0000313" key="10">
    <source>
        <dbReference type="Proteomes" id="UP000799536"/>
    </source>
</evidence>
<dbReference type="Pfam" id="PF00067">
    <property type="entry name" value="p450"/>
    <property type="match status" value="1"/>
</dbReference>
<keyword evidence="8" id="KW-1133">Transmembrane helix</keyword>
<evidence type="ECO:0000313" key="9">
    <source>
        <dbReference type="EMBL" id="KAF2199970.1"/>
    </source>
</evidence>
<keyword evidence="10" id="KW-1185">Reference proteome</keyword>
<keyword evidence="2 7" id="KW-0349">Heme</keyword>
<evidence type="ECO:0000256" key="8">
    <source>
        <dbReference type="SAM" id="Phobius"/>
    </source>
</evidence>
<dbReference type="InterPro" id="IPR050196">
    <property type="entry name" value="Cytochrome_P450_Monoox"/>
</dbReference>
<dbReference type="PRINTS" id="PR00385">
    <property type="entry name" value="P450"/>
</dbReference>
<keyword evidence="8" id="KW-0472">Membrane</keyword>
<dbReference type="PRINTS" id="PR00463">
    <property type="entry name" value="EP450I"/>
</dbReference>
<dbReference type="PANTHER" id="PTHR24291">
    <property type="entry name" value="CYTOCHROME P450 FAMILY 4"/>
    <property type="match status" value="1"/>
</dbReference>
<dbReference type="EMBL" id="ML994046">
    <property type="protein sequence ID" value="KAF2199970.1"/>
    <property type="molecule type" value="Genomic_DNA"/>
</dbReference>
<dbReference type="InterPro" id="IPR036396">
    <property type="entry name" value="Cyt_P450_sf"/>
</dbReference>
<reference evidence="9" key="1">
    <citation type="journal article" date="2020" name="Stud. Mycol.">
        <title>101 Dothideomycetes genomes: a test case for predicting lifestyles and emergence of pathogens.</title>
        <authorList>
            <person name="Haridas S."/>
            <person name="Albert R."/>
            <person name="Binder M."/>
            <person name="Bloem J."/>
            <person name="Labutti K."/>
            <person name="Salamov A."/>
            <person name="Andreopoulos B."/>
            <person name="Baker S."/>
            <person name="Barry K."/>
            <person name="Bills G."/>
            <person name="Bluhm B."/>
            <person name="Cannon C."/>
            <person name="Castanera R."/>
            <person name="Culley D."/>
            <person name="Daum C."/>
            <person name="Ezra D."/>
            <person name="Gonzalez J."/>
            <person name="Henrissat B."/>
            <person name="Kuo A."/>
            <person name="Liang C."/>
            <person name="Lipzen A."/>
            <person name="Lutzoni F."/>
            <person name="Magnuson J."/>
            <person name="Mondo S."/>
            <person name="Nolan M."/>
            <person name="Ohm R."/>
            <person name="Pangilinan J."/>
            <person name="Park H.-J."/>
            <person name="Ramirez L."/>
            <person name="Alfaro M."/>
            <person name="Sun H."/>
            <person name="Tritt A."/>
            <person name="Yoshinaga Y."/>
            <person name="Zwiers L.-H."/>
            <person name="Turgeon B."/>
            <person name="Goodwin S."/>
            <person name="Spatafora J."/>
            <person name="Crous P."/>
            <person name="Grigoriev I."/>
        </authorList>
    </citation>
    <scope>NUCLEOTIDE SEQUENCE</scope>
    <source>
        <strain evidence="9">ATCC 74209</strain>
    </source>
</reference>
<feature type="binding site" description="axial binding residue" evidence="7">
    <location>
        <position position="462"/>
    </location>
    <ligand>
        <name>heme</name>
        <dbReference type="ChEBI" id="CHEBI:30413"/>
    </ligand>
    <ligandPart>
        <name>Fe</name>
        <dbReference type="ChEBI" id="CHEBI:18248"/>
    </ligandPart>
</feature>
<keyword evidence="5 7" id="KW-0408">Iron</keyword>
<name>A0A9P4MXJ8_9PLEO</name>
<comment type="similarity">
    <text evidence="1">Belongs to the cytochrome P450 family.</text>
</comment>
<dbReference type="Gene3D" id="1.10.630.10">
    <property type="entry name" value="Cytochrome P450"/>
    <property type="match status" value="1"/>
</dbReference>
<feature type="transmembrane region" description="Helical" evidence="8">
    <location>
        <begin position="12"/>
        <end position="29"/>
    </location>
</feature>
<gene>
    <name evidence="9" type="ORF">GQ43DRAFT_374957</name>
</gene>
<dbReference type="AlphaFoldDB" id="A0A9P4MXJ8"/>
<dbReference type="PANTHER" id="PTHR24291:SF50">
    <property type="entry name" value="BIFUNCTIONAL ALBAFLAVENONE MONOOXYGENASE_TERPENE SYNTHASE"/>
    <property type="match status" value="1"/>
</dbReference>
<dbReference type="SUPFAM" id="SSF48264">
    <property type="entry name" value="Cytochrome P450"/>
    <property type="match status" value="1"/>
</dbReference>
<dbReference type="Proteomes" id="UP000799536">
    <property type="component" value="Unassembled WGS sequence"/>
</dbReference>
<evidence type="ECO:0000256" key="6">
    <source>
        <dbReference type="ARBA" id="ARBA00023033"/>
    </source>
</evidence>
<organism evidence="9 10">
    <name type="scientific">Delitschia confertaspora ATCC 74209</name>
    <dbReference type="NCBI Taxonomy" id="1513339"/>
    <lineage>
        <taxon>Eukaryota</taxon>
        <taxon>Fungi</taxon>
        <taxon>Dikarya</taxon>
        <taxon>Ascomycota</taxon>
        <taxon>Pezizomycotina</taxon>
        <taxon>Dothideomycetes</taxon>
        <taxon>Pleosporomycetidae</taxon>
        <taxon>Pleosporales</taxon>
        <taxon>Delitschiaceae</taxon>
        <taxon>Delitschia</taxon>
    </lineage>
</organism>
<evidence type="ECO:0000256" key="4">
    <source>
        <dbReference type="ARBA" id="ARBA00023002"/>
    </source>
</evidence>
<evidence type="ECO:0000256" key="5">
    <source>
        <dbReference type="ARBA" id="ARBA00023004"/>
    </source>
</evidence>
<evidence type="ECO:0000256" key="2">
    <source>
        <dbReference type="ARBA" id="ARBA00022617"/>
    </source>
</evidence>
<keyword evidence="4" id="KW-0560">Oxidoreductase</keyword>
<accession>A0A9P4MXJ8</accession>
<proteinExistence type="inferred from homology"/>
<comment type="caution">
    <text evidence="9">The sequence shown here is derived from an EMBL/GenBank/DDBJ whole genome shotgun (WGS) entry which is preliminary data.</text>
</comment>
<dbReference type="GO" id="GO:0005506">
    <property type="term" value="F:iron ion binding"/>
    <property type="evidence" value="ECO:0007669"/>
    <property type="project" value="InterPro"/>
</dbReference>
<evidence type="ECO:0000256" key="1">
    <source>
        <dbReference type="ARBA" id="ARBA00010617"/>
    </source>
</evidence>
<sequence>MDLFSNTPIQWVVLAAFIAAVLHGIITFIRHRRFYKNLPKPPHSFFWGHLKLVGETLRLFPNNVHIQLAITTLSQKYKLPRLFYIDLWPFGPDFLVITDPNLALQISNFRNLYKHHIAREVVNGVVGKDNIVTTDGPLWKKLHNMVAPSFSDSQVKNMVGMIAEEVMTFRQILLDRARDGQPFNLEETINRLSFDIIGKTTFGFPFESQRNGSPILTDFHEVTNSWLNERKTWNPLKRLLSRQKKIAATKRMDSYLEKEIRKRFETLCRDQADLTQKRGLTIVDLLLRESLEQNSQKGWPGTLDAETLRLIVVNIKAFLLAGSGTTADTLSFTYMLLTTHPEVVEKLRAEHDRVFSPSIETTYAMLQGSPYKINDLEYTTNVIKETLRYFPIGFSARSYDDFITYNGIQYPAKDHMVCMAQHTMQMNPELFPNPGKFDPDRFSRNESPPHAWRPFEKGPRSCVGKTLAMDEMRVILLLTSRDFDFDCHGLKPYKEPAVDWWDMDTMFGERAYPELIFEAKPRGGMMMTVKRSQHGAN</sequence>
<evidence type="ECO:0000256" key="3">
    <source>
        <dbReference type="ARBA" id="ARBA00022723"/>
    </source>
</evidence>
<dbReference type="OrthoDB" id="10029320at2759"/>
<dbReference type="GO" id="GO:0004497">
    <property type="term" value="F:monooxygenase activity"/>
    <property type="evidence" value="ECO:0007669"/>
    <property type="project" value="UniProtKB-KW"/>
</dbReference>
<dbReference type="GO" id="GO:0016705">
    <property type="term" value="F:oxidoreductase activity, acting on paired donors, with incorporation or reduction of molecular oxygen"/>
    <property type="evidence" value="ECO:0007669"/>
    <property type="project" value="InterPro"/>
</dbReference>